<reference evidence="3" key="1">
    <citation type="submission" date="2016-10" db="EMBL/GenBank/DDBJ databases">
        <authorList>
            <person name="Varghese N."/>
            <person name="Submissions S."/>
        </authorList>
    </citation>
    <scope>NUCLEOTIDE SEQUENCE [LARGE SCALE GENOMIC DNA]</scope>
    <source>
        <strain evidence="3">DSM 123</strain>
    </source>
</reference>
<accession>A0A1H8VBG4</accession>
<organism evidence="2 3">
    <name type="scientific">Rhodopseudomonas pseudopalustris</name>
    <dbReference type="NCBI Taxonomy" id="1513892"/>
    <lineage>
        <taxon>Bacteria</taxon>
        <taxon>Pseudomonadati</taxon>
        <taxon>Pseudomonadota</taxon>
        <taxon>Alphaproteobacteria</taxon>
        <taxon>Hyphomicrobiales</taxon>
        <taxon>Nitrobacteraceae</taxon>
        <taxon>Rhodopseudomonas</taxon>
    </lineage>
</organism>
<name>A0A1H8VBG4_9BRAD</name>
<dbReference type="GO" id="GO:0016853">
    <property type="term" value="F:isomerase activity"/>
    <property type="evidence" value="ECO:0007669"/>
    <property type="project" value="UniProtKB-KW"/>
</dbReference>
<keyword evidence="2" id="KW-0413">Isomerase</keyword>
<dbReference type="Pfam" id="PF12680">
    <property type="entry name" value="SnoaL_2"/>
    <property type="match status" value="1"/>
</dbReference>
<dbReference type="AlphaFoldDB" id="A0A1H8VBG4"/>
<dbReference type="InterPro" id="IPR037401">
    <property type="entry name" value="SnoaL-like"/>
</dbReference>
<dbReference type="OrthoDB" id="674363at2"/>
<dbReference type="Proteomes" id="UP000199615">
    <property type="component" value="Unassembled WGS sequence"/>
</dbReference>
<gene>
    <name evidence="2" type="ORF">SAMN05444123_108180</name>
</gene>
<protein>
    <submittedName>
        <fullName evidence="2">Ketosteroid isomerase homolog</fullName>
    </submittedName>
</protein>
<evidence type="ECO:0000313" key="3">
    <source>
        <dbReference type="Proteomes" id="UP000199615"/>
    </source>
</evidence>
<evidence type="ECO:0000313" key="2">
    <source>
        <dbReference type="EMBL" id="SEP12800.1"/>
    </source>
</evidence>
<sequence>MFKVYTPSEMNETFARAFNSRTLENLVSLYEPNAILLVDGSGERAAGLEAIGRELAKLLQAPGTMVSKNNFCVVLGDMALLRADFVLRDGATIIASGSTAEVIRRQADGSWLYAIDHAAGASLPSV</sequence>
<dbReference type="RefSeq" id="WP_092685272.1">
    <property type="nucleotide sequence ID" value="NZ_FODT01000008.1"/>
</dbReference>
<keyword evidence="3" id="KW-1185">Reference proteome</keyword>
<dbReference type="EMBL" id="FODT01000008">
    <property type="protein sequence ID" value="SEP12800.1"/>
    <property type="molecule type" value="Genomic_DNA"/>
</dbReference>
<dbReference type="InterPro" id="IPR032710">
    <property type="entry name" value="NTF2-like_dom_sf"/>
</dbReference>
<proteinExistence type="predicted"/>
<dbReference type="Gene3D" id="3.10.450.50">
    <property type="match status" value="1"/>
</dbReference>
<evidence type="ECO:0000259" key="1">
    <source>
        <dbReference type="Pfam" id="PF12680"/>
    </source>
</evidence>
<feature type="domain" description="SnoaL-like" evidence="1">
    <location>
        <begin position="13"/>
        <end position="111"/>
    </location>
</feature>
<dbReference type="SUPFAM" id="SSF54427">
    <property type="entry name" value="NTF2-like"/>
    <property type="match status" value="1"/>
</dbReference>